<sequence>MCSQIISYGHPNRLTATFSVSHQPGSDEGWEFRKTYLSISVLSYCF</sequence>
<dbReference type="EMBL" id="CM026433">
    <property type="protein sequence ID" value="KAG0554566.1"/>
    <property type="molecule type" value="Genomic_DNA"/>
</dbReference>
<name>A0A8T0G5K9_CERPU</name>
<comment type="caution">
    <text evidence="1">The sequence shown here is derived from an EMBL/GenBank/DDBJ whole genome shotgun (WGS) entry which is preliminary data.</text>
</comment>
<dbReference type="AlphaFoldDB" id="A0A8T0G5K9"/>
<evidence type="ECO:0000313" key="2">
    <source>
        <dbReference type="Proteomes" id="UP000822688"/>
    </source>
</evidence>
<accession>A0A8T0G5K9</accession>
<keyword evidence="2" id="KW-1185">Reference proteome</keyword>
<organism evidence="1 2">
    <name type="scientific">Ceratodon purpureus</name>
    <name type="common">Fire moss</name>
    <name type="synonym">Dicranum purpureum</name>
    <dbReference type="NCBI Taxonomy" id="3225"/>
    <lineage>
        <taxon>Eukaryota</taxon>
        <taxon>Viridiplantae</taxon>
        <taxon>Streptophyta</taxon>
        <taxon>Embryophyta</taxon>
        <taxon>Bryophyta</taxon>
        <taxon>Bryophytina</taxon>
        <taxon>Bryopsida</taxon>
        <taxon>Dicranidae</taxon>
        <taxon>Pseudoditrichales</taxon>
        <taxon>Ditrichaceae</taxon>
        <taxon>Ceratodon</taxon>
    </lineage>
</organism>
<dbReference type="Proteomes" id="UP000822688">
    <property type="component" value="Chromosome 12"/>
</dbReference>
<evidence type="ECO:0000313" key="1">
    <source>
        <dbReference type="EMBL" id="KAG0554566.1"/>
    </source>
</evidence>
<proteinExistence type="predicted"/>
<gene>
    <name evidence="1" type="ORF">KC19_12G100800</name>
</gene>
<reference evidence="1" key="1">
    <citation type="submission" date="2020-06" db="EMBL/GenBank/DDBJ databases">
        <title>WGS assembly of Ceratodon purpureus strain R40.</title>
        <authorList>
            <person name="Carey S.B."/>
            <person name="Jenkins J."/>
            <person name="Shu S."/>
            <person name="Lovell J.T."/>
            <person name="Sreedasyam A."/>
            <person name="Maumus F."/>
            <person name="Tiley G.P."/>
            <person name="Fernandez-Pozo N."/>
            <person name="Barry K."/>
            <person name="Chen C."/>
            <person name="Wang M."/>
            <person name="Lipzen A."/>
            <person name="Daum C."/>
            <person name="Saski C.A."/>
            <person name="Payton A.C."/>
            <person name="Mcbreen J.C."/>
            <person name="Conrad R.E."/>
            <person name="Kollar L.M."/>
            <person name="Olsson S."/>
            <person name="Huttunen S."/>
            <person name="Landis J.B."/>
            <person name="Wickett N.J."/>
            <person name="Johnson M.G."/>
            <person name="Rensing S.A."/>
            <person name="Grimwood J."/>
            <person name="Schmutz J."/>
            <person name="Mcdaniel S.F."/>
        </authorList>
    </citation>
    <scope>NUCLEOTIDE SEQUENCE</scope>
    <source>
        <strain evidence="1">R40</strain>
    </source>
</reference>
<protein>
    <submittedName>
        <fullName evidence="1">Uncharacterized protein</fullName>
    </submittedName>
</protein>